<protein>
    <submittedName>
        <fullName evidence="1">Uncharacterized protein</fullName>
    </submittedName>
</protein>
<proteinExistence type="predicted"/>
<dbReference type="AlphaFoldDB" id="A0A0D2NI55"/>
<keyword evidence="2" id="KW-1185">Reference proteome</keyword>
<dbReference type="EMBL" id="KN817624">
    <property type="protein sequence ID" value="KJA16291.1"/>
    <property type="molecule type" value="Genomic_DNA"/>
</dbReference>
<dbReference type="Proteomes" id="UP000054270">
    <property type="component" value="Unassembled WGS sequence"/>
</dbReference>
<gene>
    <name evidence="1" type="ORF">HYPSUDRAFT_296893</name>
</gene>
<name>A0A0D2NI55_HYPSF</name>
<organism evidence="1 2">
    <name type="scientific">Hypholoma sublateritium (strain FD-334 SS-4)</name>
    <dbReference type="NCBI Taxonomy" id="945553"/>
    <lineage>
        <taxon>Eukaryota</taxon>
        <taxon>Fungi</taxon>
        <taxon>Dikarya</taxon>
        <taxon>Basidiomycota</taxon>
        <taxon>Agaricomycotina</taxon>
        <taxon>Agaricomycetes</taxon>
        <taxon>Agaricomycetidae</taxon>
        <taxon>Agaricales</taxon>
        <taxon>Agaricineae</taxon>
        <taxon>Strophariaceae</taxon>
        <taxon>Hypholoma</taxon>
    </lineage>
</organism>
<evidence type="ECO:0000313" key="1">
    <source>
        <dbReference type="EMBL" id="KJA16291.1"/>
    </source>
</evidence>
<accession>A0A0D2NI55</accession>
<evidence type="ECO:0000313" key="2">
    <source>
        <dbReference type="Proteomes" id="UP000054270"/>
    </source>
</evidence>
<reference evidence="2" key="1">
    <citation type="submission" date="2014-04" db="EMBL/GenBank/DDBJ databases">
        <title>Evolutionary Origins and Diversification of the Mycorrhizal Mutualists.</title>
        <authorList>
            <consortium name="DOE Joint Genome Institute"/>
            <consortium name="Mycorrhizal Genomics Consortium"/>
            <person name="Kohler A."/>
            <person name="Kuo A."/>
            <person name="Nagy L.G."/>
            <person name="Floudas D."/>
            <person name="Copeland A."/>
            <person name="Barry K.W."/>
            <person name="Cichocki N."/>
            <person name="Veneault-Fourrey C."/>
            <person name="LaButti K."/>
            <person name="Lindquist E.A."/>
            <person name="Lipzen A."/>
            <person name="Lundell T."/>
            <person name="Morin E."/>
            <person name="Murat C."/>
            <person name="Riley R."/>
            <person name="Ohm R."/>
            <person name="Sun H."/>
            <person name="Tunlid A."/>
            <person name="Henrissat B."/>
            <person name="Grigoriev I.V."/>
            <person name="Hibbett D.S."/>
            <person name="Martin F."/>
        </authorList>
    </citation>
    <scope>NUCLEOTIDE SEQUENCE [LARGE SCALE GENOMIC DNA]</scope>
    <source>
        <strain evidence="2">FD-334 SS-4</strain>
    </source>
</reference>
<sequence length="103" mass="11967">MCRLPSCTMFGRFRSPSLSHHTYVLPTIPDSTGPHHPTRFMFFFLLQVALLDCQYDHTTIRNDLFHLDLEKISLTMIDRYTASMTSQVPVLSVEVIYRVWCNG</sequence>